<dbReference type="InterPro" id="IPR020084">
    <property type="entry name" value="NUDIX_hydrolase_CS"/>
</dbReference>
<reference evidence="6 7" key="1">
    <citation type="submission" date="2019-10" db="EMBL/GenBank/DDBJ databases">
        <title>Rubrobacter sp nov SCSIO 52090 isolated from a deep-sea sediment in the South China Sea.</title>
        <authorList>
            <person name="Chen R.W."/>
        </authorList>
    </citation>
    <scope>NUCLEOTIDE SEQUENCE [LARGE SCALE GENOMIC DNA]</scope>
    <source>
        <strain evidence="6 7">SCSIO 52909</strain>
    </source>
</reference>
<dbReference type="GO" id="GO:0016462">
    <property type="term" value="F:pyrophosphatase activity"/>
    <property type="evidence" value="ECO:0007669"/>
    <property type="project" value="UniProtKB-ARBA"/>
</dbReference>
<dbReference type="SUPFAM" id="SSF55811">
    <property type="entry name" value="Nudix"/>
    <property type="match status" value="1"/>
</dbReference>
<dbReference type="Pfam" id="PF00293">
    <property type="entry name" value="NUDIX"/>
    <property type="match status" value="1"/>
</dbReference>
<evidence type="ECO:0000256" key="1">
    <source>
        <dbReference type="ARBA" id="ARBA00001946"/>
    </source>
</evidence>
<dbReference type="CDD" id="cd03424">
    <property type="entry name" value="NUDIX_ADPRase_Nudt5_UGPPase_Nudt14"/>
    <property type="match status" value="1"/>
</dbReference>
<dbReference type="PANTHER" id="PTHR11839:SF18">
    <property type="entry name" value="NUDIX HYDROLASE DOMAIN-CONTAINING PROTEIN"/>
    <property type="match status" value="1"/>
</dbReference>
<dbReference type="AlphaFoldDB" id="A0A6G8Q548"/>
<comment type="similarity">
    <text evidence="2 4">Belongs to the Nudix hydrolase family.</text>
</comment>
<evidence type="ECO:0000313" key="7">
    <source>
        <dbReference type="Proteomes" id="UP000501452"/>
    </source>
</evidence>
<name>A0A6G8Q548_9ACTN</name>
<dbReference type="Proteomes" id="UP000501452">
    <property type="component" value="Chromosome"/>
</dbReference>
<dbReference type="GO" id="GO:0006753">
    <property type="term" value="P:nucleoside phosphate metabolic process"/>
    <property type="evidence" value="ECO:0007669"/>
    <property type="project" value="TreeGrafter"/>
</dbReference>
<dbReference type="InterPro" id="IPR020476">
    <property type="entry name" value="Nudix_hydrolase"/>
</dbReference>
<sequence length="190" mass="20393">MLPFVEDGSWRTFGREYVYRSPWCSFRVDGVELPGGQRIEYGVLESGGFAAVVALTEENEVVLVRQWRQPLGAFTLELPSGGVDAGESAAEAAGRELLEETGYGAEGLERLTSVHTSTGRSTEVGHVFRCRAVRDGRGPGPEPTEFIRVVEVPFGEALAMVRDGRITDAATVLGLLWEAGRGAGGVPPVD</sequence>
<accession>A0A6G8Q548</accession>
<protein>
    <submittedName>
        <fullName evidence="6">NUDIX domain-containing protein</fullName>
    </submittedName>
</protein>
<dbReference type="PROSITE" id="PS51462">
    <property type="entry name" value="NUDIX"/>
    <property type="match status" value="1"/>
</dbReference>
<organism evidence="6 7">
    <name type="scientific">Rubrobacter tropicus</name>
    <dbReference type="NCBI Taxonomy" id="2653851"/>
    <lineage>
        <taxon>Bacteria</taxon>
        <taxon>Bacillati</taxon>
        <taxon>Actinomycetota</taxon>
        <taxon>Rubrobacteria</taxon>
        <taxon>Rubrobacterales</taxon>
        <taxon>Rubrobacteraceae</taxon>
        <taxon>Rubrobacter</taxon>
    </lineage>
</organism>
<keyword evidence="7" id="KW-1185">Reference proteome</keyword>
<dbReference type="GO" id="GO:0019693">
    <property type="term" value="P:ribose phosphate metabolic process"/>
    <property type="evidence" value="ECO:0007669"/>
    <property type="project" value="TreeGrafter"/>
</dbReference>
<comment type="cofactor">
    <cofactor evidence="1">
        <name>Mg(2+)</name>
        <dbReference type="ChEBI" id="CHEBI:18420"/>
    </cofactor>
</comment>
<keyword evidence="3 4" id="KW-0378">Hydrolase</keyword>
<feature type="domain" description="Nudix hydrolase" evidence="5">
    <location>
        <begin position="44"/>
        <end position="174"/>
    </location>
</feature>
<dbReference type="PANTHER" id="PTHR11839">
    <property type="entry name" value="UDP/ADP-SUGAR PYROPHOSPHATASE"/>
    <property type="match status" value="1"/>
</dbReference>
<dbReference type="InterPro" id="IPR000086">
    <property type="entry name" value="NUDIX_hydrolase_dom"/>
</dbReference>
<proteinExistence type="inferred from homology"/>
<evidence type="ECO:0000256" key="3">
    <source>
        <dbReference type="ARBA" id="ARBA00022801"/>
    </source>
</evidence>
<evidence type="ECO:0000256" key="2">
    <source>
        <dbReference type="ARBA" id="ARBA00005582"/>
    </source>
</evidence>
<evidence type="ECO:0000259" key="5">
    <source>
        <dbReference type="PROSITE" id="PS51462"/>
    </source>
</evidence>
<dbReference type="Gene3D" id="3.90.79.10">
    <property type="entry name" value="Nucleoside Triphosphate Pyrophosphohydrolase"/>
    <property type="match status" value="1"/>
</dbReference>
<dbReference type="PRINTS" id="PR00502">
    <property type="entry name" value="NUDIXFAMILY"/>
</dbReference>
<dbReference type="EMBL" id="CP045119">
    <property type="protein sequence ID" value="QIN81601.1"/>
    <property type="molecule type" value="Genomic_DNA"/>
</dbReference>
<dbReference type="KEGG" id="rub:GBA63_02380"/>
<evidence type="ECO:0000313" key="6">
    <source>
        <dbReference type="EMBL" id="QIN81601.1"/>
    </source>
</evidence>
<gene>
    <name evidence="6" type="ORF">GBA63_02380</name>
</gene>
<dbReference type="InterPro" id="IPR015797">
    <property type="entry name" value="NUDIX_hydrolase-like_dom_sf"/>
</dbReference>
<dbReference type="PROSITE" id="PS00893">
    <property type="entry name" value="NUDIX_BOX"/>
    <property type="match status" value="1"/>
</dbReference>
<evidence type="ECO:0000256" key="4">
    <source>
        <dbReference type="RuleBase" id="RU003476"/>
    </source>
</evidence>